<name>A0A4Z0FE94_9GAMM</name>
<comment type="caution">
    <text evidence="1">The sequence shown here is derived from an EMBL/GenBank/DDBJ whole genome shotgun (WGS) entry which is preliminary data.</text>
</comment>
<reference evidence="1 2" key="1">
    <citation type="journal article" date="2019" name="ISME J.">
        <title>Candidatus Macondimonas diazotrophica, a novel gammaproteobacterial genus dominating crude-oil-contaminated coastal sediments.</title>
        <authorList>
            <person name="Karthikeyan S."/>
            <person name="Konstantinidis K."/>
        </authorList>
    </citation>
    <scope>NUCLEOTIDE SEQUENCE [LARGE SCALE GENOMIC DNA]</scope>
    <source>
        <strain evidence="1 2">KTK01</strain>
    </source>
</reference>
<dbReference type="EMBL" id="SRIO01000001">
    <property type="protein sequence ID" value="TFZ84042.1"/>
    <property type="molecule type" value="Genomic_DNA"/>
</dbReference>
<organism evidence="1 2">
    <name type="scientific">Candidatus Macondimonas diazotrophica</name>
    <dbReference type="NCBI Taxonomy" id="2305248"/>
    <lineage>
        <taxon>Bacteria</taxon>
        <taxon>Pseudomonadati</taxon>
        <taxon>Pseudomonadota</taxon>
        <taxon>Gammaproteobacteria</taxon>
        <taxon>Chromatiales</taxon>
        <taxon>Ectothiorhodospiraceae</taxon>
        <taxon>Candidatus Macondimonas</taxon>
    </lineage>
</organism>
<sequence length="78" mass="8614">MQGKRIVGTAGIQEQVCTTAPQSAGGLVVVSLLQQLGERWSEAQRIAHLRDLVMAKAYRPDAQRMAAKFMNQQRSETT</sequence>
<accession>A0A4Z0FE94</accession>
<evidence type="ECO:0000313" key="2">
    <source>
        <dbReference type="Proteomes" id="UP000297890"/>
    </source>
</evidence>
<protein>
    <submittedName>
        <fullName evidence="1">Uncharacterized protein</fullName>
    </submittedName>
</protein>
<evidence type="ECO:0000313" key="1">
    <source>
        <dbReference type="EMBL" id="TFZ84042.1"/>
    </source>
</evidence>
<dbReference type="Proteomes" id="UP000297890">
    <property type="component" value="Unassembled WGS sequence"/>
</dbReference>
<keyword evidence="2" id="KW-1185">Reference proteome</keyword>
<proteinExistence type="predicted"/>
<dbReference type="RefSeq" id="WP_135280401.1">
    <property type="nucleotide sequence ID" value="NZ_SRIO01000001.1"/>
</dbReference>
<dbReference type="AlphaFoldDB" id="A0A4Z0FE94"/>
<gene>
    <name evidence="1" type="ORF">E4680_00400</name>
</gene>